<evidence type="ECO:0000313" key="2">
    <source>
        <dbReference type="Proteomes" id="UP000234661"/>
    </source>
</evidence>
<comment type="caution">
    <text evidence="1">The sequence shown here is derived from an EMBL/GenBank/DDBJ whole genome shotgun (WGS) entry which is preliminary data.</text>
</comment>
<dbReference type="Pfam" id="PF13561">
    <property type="entry name" value="adh_short_C2"/>
    <property type="match status" value="1"/>
</dbReference>
<reference evidence="1 2" key="2">
    <citation type="submission" date="2018-01" db="EMBL/GenBank/DDBJ databases">
        <title>Genomic study of Klebsiella pneumoniae.</title>
        <authorList>
            <person name="Yang Y."/>
            <person name="Bicalho R."/>
        </authorList>
    </citation>
    <scope>NUCLEOTIDE SEQUENCE [LARGE SCALE GENOMIC DNA]</scope>
    <source>
        <strain evidence="1 2">A2</strain>
    </source>
</reference>
<dbReference type="InterPro" id="IPR036291">
    <property type="entry name" value="NAD(P)-bd_dom_sf"/>
</dbReference>
<sequence>LAPEIKVNAIAPSLILFNEGDDAEYRKQALDKSLMKIAPGEKEISDLIEYLFSSRYVTGRSFAVDGGRHLR</sequence>
<reference evidence="1 2" key="1">
    <citation type="submission" date="2017-11" db="EMBL/GenBank/DDBJ databases">
        <authorList>
            <person name="Han C.G."/>
        </authorList>
    </citation>
    <scope>NUCLEOTIDE SEQUENCE [LARGE SCALE GENOMIC DNA]</scope>
    <source>
        <strain evidence="1 2">A2</strain>
    </source>
</reference>
<name>A0A2J4YG66_9ENTR</name>
<dbReference type="Gene3D" id="3.40.50.720">
    <property type="entry name" value="NAD(P)-binding Rossmann-like Domain"/>
    <property type="match status" value="1"/>
</dbReference>
<gene>
    <name evidence="1" type="ORF">CWM85_33670</name>
</gene>
<protein>
    <submittedName>
        <fullName evidence="1">Dihydromonapterin reductase</fullName>
    </submittedName>
</protein>
<dbReference type="SUPFAM" id="SSF51735">
    <property type="entry name" value="NAD(P)-binding Rossmann-fold domains"/>
    <property type="match status" value="1"/>
</dbReference>
<proteinExistence type="predicted"/>
<dbReference type="InterPro" id="IPR002347">
    <property type="entry name" value="SDR_fam"/>
</dbReference>
<dbReference type="EMBL" id="PIET01001711">
    <property type="protein sequence ID" value="PLM49622.1"/>
    <property type="molecule type" value="Genomic_DNA"/>
</dbReference>
<feature type="non-terminal residue" evidence="1">
    <location>
        <position position="1"/>
    </location>
</feature>
<dbReference type="Proteomes" id="UP000234661">
    <property type="component" value="Unassembled WGS sequence"/>
</dbReference>
<evidence type="ECO:0000313" key="1">
    <source>
        <dbReference type="EMBL" id="PLM49622.1"/>
    </source>
</evidence>
<dbReference type="AlphaFoldDB" id="A0A2J4YG66"/>
<accession>A0A2J4YG66</accession>
<organism evidence="1 2">
    <name type="scientific">Klebsiella michiganensis</name>
    <dbReference type="NCBI Taxonomy" id="1134687"/>
    <lineage>
        <taxon>Bacteria</taxon>
        <taxon>Pseudomonadati</taxon>
        <taxon>Pseudomonadota</taxon>
        <taxon>Gammaproteobacteria</taxon>
        <taxon>Enterobacterales</taxon>
        <taxon>Enterobacteriaceae</taxon>
        <taxon>Klebsiella/Raoultella group</taxon>
        <taxon>Klebsiella</taxon>
    </lineage>
</organism>